<dbReference type="SUPFAM" id="SSF49384">
    <property type="entry name" value="Carbohydrate-binding domain"/>
    <property type="match status" value="1"/>
</dbReference>
<protein>
    <submittedName>
        <fullName evidence="2">Uncharacterized protein</fullName>
    </submittedName>
</protein>
<dbReference type="Gene3D" id="2.60.40.680">
    <property type="match status" value="1"/>
</dbReference>
<keyword evidence="1" id="KW-0812">Transmembrane</keyword>
<proteinExistence type="predicted"/>
<evidence type="ECO:0000313" key="2">
    <source>
        <dbReference type="EMBL" id="SFI92102.1"/>
    </source>
</evidence>
<dbReference type="InterPro" id="IPR008965">
    <property type="entry name" value="CBM2/CBM3_carb-bd_dom_sf"/>
</dbReference>
<gene>
    <name evidence="2" type="ORF">SAMN05443661_10989</name>
</gene>
<sequence length="224" mass="23199">MKHITTASTVAGVLLALVVVTGFFAAPVTAAGLPSTQTSQVATVEDEFGVVLEAETESPEEAAVVTLGARGDDLAGYEANVSFDPSVLQFDNATGADFPDPVTNFDNDDGWVYLTSSHQDGHEHPTVAVLEFDVVGTGGDETDIQFIEADTLVNTADLDVYEASSEEITTESASLEVVGTETAISESVLDLSPLTIVGAAFGAGVLLMAVIVGAVLYGKRLGQQ</sequence>
<keyword evidence="1" id="KW-0472">Membrane</keyword>
<dbReference type="OrthoDB" id="222638at2157"/>
<evidence type="ECO:0000313" key="3">
    <source>
        <dbReference type="Proteomes" id="UP000182829"/>
    </source>
</evidence>
<keyword evidence="1" id="KW-1133">Transmembrane helix</keyword>
<name>A0A1I3M562_9EURY</name>
<organism evidence="2 3">
    <name type="scientific">Natronobacterium gregoryi</name>
    <dbReference type="NCBI Taxonomy" id="44930"/>
    <lineage>
        <taxon>Archaea</taxon>
        <taxon>Methanobacteriati</taxon>
        <taxon>Methanobacteriota</taxon>
        <taxon>Stenosarchaea group</taxon>
        <taxon>Halobacteria</taxon>
        <taxon>Halobacteriales</taxon>
        <taxon>Natrialbaceae</taxon>
        <taxon>Natronobacterium</taxon>
    </lineage>
</organism>
<dbReference type="GO" id="GO:0030246">
    <property type="term" value="F:carbohydrate binding"/>
    <property type="evidence" value="ECO:0007669"/>
    <property type="project" value="InterPro"/>
</dbReference>
<evidence type="ECO:0000256" key="1">
    <source>
        <dbReference type="SAM" id="Phobius"/>
    </source>
</evidence>
<reference evidence="2 3" key="1">
    <citation type="submission" date="2016-10" db="EMBL/GenBank/DDBJ databases">
        <authorList>
            <person name="de Groot N.N."/>
        </authorList>
    </citation>
    <scope>NUCLEOTIDE SEQUENCE [LARGE SCALE GENOMIC DNA]</scope>
    <source>
        <strain evidence="2 3">SP2</strain>
    </source>
</reference>
<dbReference type="AlphaFoldDB" id="A0A1I3M562"/>
<dbReference type="CDD" id="cd08547">
    <property type="entry name" value="Type_II_cohesin"/>
    <property type="match status" value="1"/>
</dbReference>
<dbReference type="RefSeq" id="WP_015233431.1">
    <property type="nucleotide sequence ID" value="NZ_FORO01000009.1"/>
</dbReference>
<accession>A0A1I3M562</accession>
<feature type="transmembrane region" description="Helical" evidence="1">
    <location>
        <begin position="194"/>
        <end position="217"/>
    </location>
</feature>
<dbReference type="EMBL" id="FORO01000009">
    <property type="protein sequence ID" value="SFI92102.1"/>
    <property type="molecule type" value="Genomic_DNA"/>
</dbReference>
<dbReference type="Proteomes" id="UP000182829">
    <property type="component" value="Unassembled WGS sequence"/>
</dbReference>